<accession>A0A8H4J1Z8</accession>
<reference evidence="1" key="1">
    <citation type="submission" date="2020-04" db="EMBL/GenBank/DDBJ databases">
        <title>Genome Assembly and Annotation of Botryosphaeria dothidea sdau 11-99, a Latent Pathogen of Apple Fruit Ring Rot in China.</title>
        <authorList>
            <person name="Yu C."/>
            <person name="Diao Y."/>
            <person name="Lu Q."/>
            <person name="Zhao J."/>
            <person name="Cui S."/>
            <person name="Peng C."/>
            <person name="He B."/>
            <person name="Liu H."/>
        </authorList>
    </citation>
    <scope>NUCLEOTIDE SEQUENCE [LARGE SCALE GENOMIC DNA]</scope>
    <source>
        <strain evidence="1">Sdau11-99</strain>
    </source>
</reference>
<gene>
    <name evidence="1" type="ORF">GTA08_BOTSDO12529</name>
</gene>
<protein>
    <submittedName>
        <fullName evidence="1">Salicylate hydroxylase</fullName>
    </submittedName>
</protein>
<sequence length="114" mass="13093">MTSEGLRVVIVGAGFCGLTAAIETKLRRMHPVLVETYPSSKNYGDVIEFFNNAGMIINRWVDGRIGREMLKICINQGDKFQFFAHDGTFLCEEPWNSRPHHYYQQFAGHRGEMH</sequence>
<dbReference type="AlphaFoldDB" id="A0A8H4J1Z8"/>
<name>A0A8H4J1Z8_9PEZI</name>
<evidence type="ECO:0000313" key="2">
    <source>
        <dbReference type="Proteomes" id="UP000572817"/>
    </source>
</evidence>
<dbReference type="Proteomes" id="UP000572817">
    <property type="component" value="Unassembled WGS sequence"/>
</dbReference>
<dbReference type="OrthoDB" id="16820at2759"/>
<dbReference type="InterPro" id="IPR036188">
    <property type="entry name" value="FAD/NAD-bd_sf"/>
</dbReference>
<dbReference type="Gene3D" id="3.30.9.30">
    <property type="match status" value="1"/>
</dbReference>
<dbReference type="EMBL" id="WWBZ02000008">
    <property type="protein sequence ID" value="KAF4311795.1"/>
    <property type="molecule type" value="Genomic_DNA"/>
</dbReference>
<keyword evidence="2" id="KW-1185">Reference proteome</keyword>
<organism evidence="1 2">
    <name type="scientific">Botryosphaeria dothidea</name>
    <dbReference type="NCBI Taxonomy" id="55169"/>
    <lineage>
        <taxon>Eukaryota</taxon>
        <taxon>Fungi</taxon>
        <taxon>Dikarya</taxon>
        <taxon>Ascomycota</taxon>
        <taxon>Pezizomycotina</taxon>
        <taxon>Dothideomycetes</taxon>
        <taxon>Dothideomycetes incertae sedis</taxon>
        <taxon>Botryosphaeriales</taxon>
        <taxon>Botryosphaeriaceae</taxon>
        <taxon>Botryosphaeria</taxon>
    </lineage>
</organism>
<proteinExistence type="predicted"/>
<evidence type="ECO:0000313" key="1">
    <source>
        <dbReference type="EMBL" id="KAF4311795.1"/>
    </source>
</evidence>
<comment type="caution">
    <text evidence="1">The sequence shown here is derived from an EMBL/GenBank/DDBJ whole genome shotgun (WGS) entry which is preliminary data.</text>
</comment>
<dbReference type="Gene3D" id="3.50.50.60">
    <property type="entry name" value="FAD/NAD(P)-binding domain"/>
    <property type="match status" value="1"/>
</dbReference>
<dbReference type="SUPFAM" id="SSF51905">
    <property type="entry name" value="FAD/NAD(P)-binding domain"/>
    <property type="match status" value="1"/>
</dbReference>